<dbReference type="InterPro" id="IPR002933">
    <property type="entry name" value="Peptidase_M20"/>
</dbReference>
<feature type="domain" description="Peptidase M20 dimerisation" evidence="3">
    <location>
        <begin position="178"/>
        <end position="268"/>
    </location>
</feature>
<dbReference type="InterPro" id="IPR052030">
    <property type="entry name" value="Peptidase_M20/M20A_hydrolases"/>
</dbReference>
<dbReference type="AlphaFoldDB" id="A0AAD4QNP5"/>
<comment type="similarity">
    <text evidence="1 2">Belongs to the peptidase M20A family.</text>
</comment>
<dbReference type="InterPro" id="IPR017439">
    <property type="entry name" value="Amidohydrolase"/>
</dbReference>
<organism evidence="4 5">
    <name type="scientific">Multifurca ochricompacta</name>
    <dbReference type="NCBI Taxonomy" id="376703"/>
    <lineage>
        <taxon>Eukaryota</taxon>
        <taxon>Fungi</taxon>
        <taxon>Dikarya</taxon>
        <taxon>Basidiomycota</taxon>
        <taxon>Agaricomycotina</taxon>
        <taxon>Agaricomycetes</taxon>
        <taxon>Russulales</taxon>
        <taxon>Russulaceae</taxon>
        <taxon>Multifurca</taxon>
    </lineage>
</organism>
<name>A0AAD4QNP5_9AGAM</name>
<dbReference type="SUPFAM" id="SSF55031">
    <property type="entry name" value="Bacterial exopeptidase dimerisation domain"/>
    <property type="match status" value="1"/>
</dbReference>
<sequence>MTDVMRTIEDTLHELDSELRQLSLDIHDHPELNFEERYAHDRLTELMSSHGFNVTRHYLGLDTAWRAEFRRGTRGRVVGVNAEMDALPGIGHGCGHNLVAMAGVGIALALRVALEKHDVPGTIILLGTPAEESGAGKQILLERGAYKDMDVCIMYVPPSEGETEEIGFVSSLALQSLSVEYFGQPAHAGYAPWDGVNALDAAFVAYTGVSALRQQIRPEQRVHGVISGRDWAPNVIPDYSKMSWSVRAGAWDALEILRERVVRCLESGASATGCRHEVTLGVRYLDLRQNPVLAEDLTLIAKQHYGIPSYWPSNPASASTDFGNISHVLPALHPIFSIPSPNNAKNHTPGFARAARTEAAHTAALRTAALLAHTGFRVHADSAFCARVREAYEAGMAGPASRTDRVGLRAALATTTA</sequence>
<gene>
    <name evidence="4" type="ORF">B0F90DRAFT_1874586</name>
</gene>
<dbReference type="NCBIfam" id="TIGR01891">
    <property type="entry name" value="amidohydrolases"/>
    <property type="match status" value="1"/>
</dbReference>
<dbReference type="InterPro" id="IPR011650">
    <property type="entry name" value="Peptidase_M20_dimer"/>
</dbReference>
<dbReference type="CDD" id="cd03887">
    <property type="entry name" value="M20_Acy1L2"/>
    <property type="match status" value="1"/>
</dbReference>
<protein>
    <recommendedName>
        <fullName evidence="2">Peptidase M20 domain-containing protein 2</fullName>
    </recommendedName>
</protein>
<dbReference type="EMBL" id="WTXG01000004">
    <property type="protein sequence ID" value="KAI0306073.1"/>
    <property type="molecule type" value="Genomic_DNA"/>
</dbReference>
<comment type="caution">
    <text evidence="4">The sequence shown here is derived from an EMBL/GenBank/DDBJ whole genome shotgun (WGS) entry which is preliminary data.</text>
</comment>
<dbReference type="Gene3D" id="3.40.630.10">
    <property type="entry name" value="Zn peptidases"/>
    <property type="match status" value="1"/>
</dbReference>
<reference evidence="4" key="1">
    <citation type="journal article" date="2022" name="New Phytol.">
        <title>Evolutionary transition to the ectomycorrhizal habit in the genomes of a hyperdiverse lineage of mushroom-forming fungi.</title>
        <authorList>
            <person name="Looney B."/>
            <person name="Miyauchi S."/>
            <person name="Morin E."/>
            <person name="Drula E."/>
            <person name="Courty P.E."/>
            <person name="Kohler A."/>
            <person name="Kuo A."/>
            <person name="LaButti K."/>
            <person name="Pangilinan J."/>
            <person name="Lipzen A."/>
            <person name="Riley R."/>
            <person name="Andreopoulos W."/>
            <person name="He G."/>
            <person name="Johnson J."/>
            <person name="Nolan M."/>
            <person name="Tritt A."/>
            <person name="Barry K.W."/>
            <person name="Grigoriev I.V."/>
            <person name="Nagy L.G."/>
            <person name="Hibbett D."/>
            <person name="Henrissat B."/>
            <person name="Matheny P.B."/>
            <person name="Labbe J."/>
            <person name="Martin F.M."/>
        </authorList>
    </citation>
    <scope>NUCLEOTIDE SEQUENCE</scope>
    <source>
        <strain evidence="4">BPL690</strain>
    </source>
</reference>
<dbReference type="Gene3D" id="3.30.70.360">
    <property type="match status" value="1"/>
</dbReference>
<accession>A0AAD4QNP5</accession>
<dbReference type="PIRSF" id="PIRSF037226">
    <property type="entry name" value="Amidohydrolase_ACY1L2_prd"/>
    <property type="match status" value="1"/>
</dbReference>
<dbReference type="InterPro" id="IPR017144">
    <property type="entry name" value="Xaa-Arg_dipeptidase"/>
</dbReference>
<dbReference type="InterPro" id="IPR036264">
    <property type="entry name" value="Bact_exopeptidase_dim_dom"/>
</dbReference>
<dbReference type="SUPFAM" id="SSF53187">
    <property type="entry name" value="Zn-dependent exopeptidases"/>
    <property type="match status" value="1"/>
</dbReference>
<dbReference type="Proteomes" id="UP001203297">
    <property type="component" value="Unassembled WGS sequence"/>
</dbReference>
<dbReference type="FunFam" id="3.30.70.360:FF:000004">
    <property type="entry name" value="Peptidase M20 domain-containing protein 2"/>
    <property type="match status" value="1"/>
</dbReference>
<dbReference type="PANTHER" id="PTHR30575:SF0">
    <property type="entry name" value="XAA-ARG DIPEPTIDASE"/>
    <property type="match status" value="1"/>
</dbReference>
<evidence type="ECO:0000256" key="2">
    <source>
        <dbReference type="PIRNR" id="PIRNR037226"/>
    </source>
</evidence>
<dbReference type="Pfam" id="PF07687">
    <property type="entry name" value="M20_dimer"/>
    <property type="match status" value="1"/>
</dbReference>
<evidence type="ECO:0000256" key="1">
    <source>
        <dbReference type="ARBA" id="ARBA00006247"/>
    </source>
</evidence>
<dbReference type="Pfam" id="PF01546">
    <property type="entry name" value="Peptidase_M20"/>
    <property type="match status" value="1"/>
</dbReference>
<evidence type="ECO:0000313" key="4">
    <source>
        <dbReference type="EMBL" id="KAI0306073.1"/>
    </source>
</evidence>
<dbReference type="PANTHER" id="PTHR30575">
    <property type="entry name" value="PEPTIDASE M20"/>
    <property type="match status" value="1"/>
</dbReference>
<evidence type="ECO:0000313" key="5">
    <source>
        <dbReference type="Proteomes" id="UP001203297"/>
    </source>
</evidence>
<dbReference type="GO" id="GO:0016805">
    <property type="term" value="F:dipeptidase activity"/>
    <property type="evidence" value="ECO:0007669"/>
    <property type="project" value="InterPro"/>
</dbReference>
<proteinExistence type="inferred from homology"/>
<keyword evidence="5" id="KW-1185">Reference proteome</keyword>
<evidence type="ECO:0000259" key="3">
    <source>
        <dbReference type="Pfam" id="PF07687"/>
    </source>
</evidence>